<dbReference type="Pfam" id="PF03279">
    <property type="entry name" value="Lip_A_acyltrans"/>
    <property type="match status" value="1"/>
</dbReference>
<dbReference type="GO" id="GO:0016746">
    <property type="term" value="F:acyltransferase activity"/>
    <property type="evidence" value="ECO:0007669"/>
    <property type="project" value="UniProtKB-KW"/>
</dbReference>
<dbReference type="OrthoDB" id="9803456at2"/>
<accession>A0A5A8F2S3</accession>
<dbReference type="RefSeq" id="WP_149266737.1">
    <property type="nucleotide sequence ID" value="NZ_VFJB01000006.1"/>
</dbReference>
<keyword evidence="4 7" id="KW-0808">Transferase</keyword>
<reference evidence="7 8" key="1">
    <citation type="submission" date="2019-06" db="EMBL/GenBank/DDBJ databases">
        <title>Genomic insights into carbon and energy metabolism of Deferribacter autotrophicus revealed new metabolic traits in the phylum Deferribacteres.</title>
        <authorList>
            <person name="Slobodkin A.I."/>
            <person name="Slobodkina G.B."/>
            <person name="Allioux M."/>
            <person name="Alain K."/>
            <person name="Jebbar M."/>
            <person name="Shadrin V."/>
            <person name="Kublanov I.V."/>
            <person name="Toshchakov S.V."/>
            <person name="Bonch-Osmolovskaya E.A."/>
        </authorList>
    </citation>
    <scope>NUCLEOTIDE SEQUENCE [LARGE SCALE GENOMIC DNA]</scope>
    <source>
        <strain evidence="7 8">SL50</strain>
    </source>
</reference>
<name>A0A5A8F2S3_9BACT</name>
<comment type="subcellular location">
    <subcellularLocation>
        <location evidence="1">Cell inner membrane</location>
    </subcellularLocation>
</comment>
<dbReference type="PANTHER" id="PTHR30606">
    <property type="entry name" value="LIPID A BIOSYNTHESIS LAUROYL ACYLTRANSFERASE"/>
    <property type="match status" value="1"/>
</dbReference>
<evidence type="ECO:0000256" key="5">
    <source>
        <dbReference type="ARBA" id="ARBA00023136"/>
    </source>
</evidence>
<keyword evidence="2" id="KW-1003">Cell membrane</keyword>
<dbReference type="PANTHER" id="PTHR30606:SF10">
    <property type="entry name" value="PHOSPHATIDYLINOSITOL MANNOSIDE ACYLTRANSFERASE"/>
    <property type="match status" value="1"/>
</dbReference>
<dbReference type="GO" id="GO:0009247">
    <property type="term" value="P:glycolipid biosynthetic process"/>
    <property type="evidence" value="ECO:0007669"/>
    <property type="project" value="UniProtKB-ARBA"/>
</dbReference>
<keyword evidence="5" id="KW-0472">Membrane</keyword>
<evidence type="ECO:0000256" key="4">
    <source>
        <dbReference type="ARBA" id="ARBA00022679"/>
    </source>
</evidence>
<evidence type="ECO:0000256" key="6">
    <source>
        <dbReference type="ARBA" id="ARBA00023315"/>
    </source>
</evidence>
<evidence type="ECO:0000313" key="7">
    <source>
        <dbReference type="EMBL" id="KAA0257764.1"/>
    </source>
</evidence>
<keyword evidence="3" id="KW-0997">Cell inner membrane</keyword>
<dbReference type="AlphaFoldDB" id="A0A5A8F2S3"/>
<evidence type="ECO:0000256" key="1">
    <source>
        <dbReference type="ARBA" id="ARBA00004533"/>
    </source>
</evidence>
<sequence>MEALFKFFQNRDLTTLYRYGNFLGNIAYYVLRGRRRVAERNCEIIGIKDIKKVVKESFKNTFCSFMEIFYLHKVDNEFILNNVIIENEDKIRKLLEKYKSVFVVSAHIGSWEFTPVIFKKVFKINTAIVGRRIKNKKIDDFIKKQRSADGIKYFTHRDVALELSKLVDEGYAIGTLLDHSALSKDSVYVDFFGLKTSFIAGVPLLSLRKKIPILPIFLIREDGYYKMIDYPPIFPERNGNIKENMEKVARKINEVYEDIIRKYPEQWYLIHKRFKRVRDGEETRSVY</sequence>
<dbReference type="GO" id="GO:0005886">
    <property type="term" value="C:plasma membrane"/>
    <property type="evidence" value="ECO:0007669"/>
    <property type="project" value="UniProtKB-SubCell"/>
</dbReference>
<evidence type="ECO:0000256" key="3">
    <source>
        <dbReference type="ARBA" id="ARBA00022519"/>
    </source>
</evidence>
<evidence type="ECO:0000313" key="8">
    <source>
        <dbReference type="Proteomes" id="UP000322876"/>
    </source>
</evidence>
<dbReference type="EMBL" id="VFJB01000006">
    <property type="protein sequence ID" value="KAA0257764.1"/>
    <property type="molecule type" value="Genomic_DNA"/>
</dbReference>
<keyword evidence="6 7" id="KW-0012">Acyltransferase</keyword>
<dbReference type="CDD" id="cd07984">
    <property type="entry name" value="LPLAT_LABLAT-like"/>
    <property type="match status" value="1"/>
</dbReference>
<gene>
    <name evidence="7" type="ORF">FHQ18_08460</name>
</gene>
<evidence type="ECO:0000256" key="2">
    <source>
        <dbReference type="ARBA" id="ARBA00022475"/>
    </source>
</evidence>
<comment type="caution">
    <text evidence="7">The sequence shown here is derived from an EMBL/GenBank/DDBJ whole genome shotgun (WGS) entry which is preliminary data.</text>
</comment>
<dbReference type="Proteomes" id="UP000322876">
    <property type="component" value="Unassembled WGS sequence"/>
</dbReference>
<organism evidence="7 8">
    <name type="scientific">Deferribacter autotrophicus</name>
    <dbReference type="NCBI Taxonomy" id="500465"/>
    <lineage>
        <taxon>Bacteria</taxon>
        <taxon>Pseudomonadati</taxon>
        <taxon>Deferribacterota</taxon>
        <taxon>Deferribacteres</taxon>
        <taxon>Deferribacterales</taxon>
        <taxon>Deferribacteraceae</taxon>
        <taxon>Deferribacter</taxon>
    </lineage>
</organism>
<keyword evidence="8" id="KW-1185">Reference proteome</keyword>
<protein>
    <submittedName>
        <fullName evidence="7">Lysophospholipid acyltransferase family protein</fullName>
    </submittedName>
</protein>
<proteinExistence type="predicted"/>
<dbReference type="InterPro" id="IPR004960">
    <property type="entry name" value="LipA_acyltrans"/>
</dbReference>